<gene>
    <name evidence="2" type="ORF">KFL_002670100</name>
</gene>
<organism evidence="2 3">
    <name type="scientific">Klebsormidium nitens</name>
    <name type="common">Green alga</name>
    <name type="synonym">Ulothrix nitens</name>
    <dbReference type="NCBI Taxonomy" id="105231"/>
    <lineage>
        <taxon>Eukaryota</taxon>
        <taxon>Viridiplantae</taxon>
        <taxon>Streptophyta</taxon>
        <taxon>Klebsormidiophyceae</taxon>
        <taxon>Klebsormidiales</taxon>
        <taxon>Klebsormidiaceae</taxon>
        <taxon>Klebsormidium</taxon>
    </lineage>
</organism>
<dbReference type="AlphaFoldDB" id="A0A1Y1IA97"/>
<name>A0A1Y1IA97_KLENI</name>
<dbReference type="EMBL" id="DF237216">
    <property type="protein sequence ID" value="GAQ86051.1"/>
    <property type="molecule type" value="Genomic_DNA"/>
</dbReference>
<evidence type="ECO:0000313" key="2">
    <source>
        <dbReference type="EMBL" id="GAQ86051.1"/>
    </source>
</evidence>
<keyword evidence="1" id="KW-0175">Coiled coil</keyword>
<protein>
    <submittedName>
        <fullName evidence="2">Uncharacterized protein</fullName>
    </submittedName>
</protein>
<evidence type="ECO:0000313" key="3">
    <source>
        <dbReference type="Proteomes" id="UP000054558"/>
    </source>
</evidence>
<feature type="coiled-coil region" evidence="1">
    <location>
        <begin position="215"/>
        <end position="257"/>
    </location>
</feature>
<accession>A0A1Y1IA97</accession>
<evidence type="ECO:0000256" key="1">
    <source>
        <dbReference type="SAM" id="Coils"/>
    </source>
</evidence>
<dbReference type="Proteomes" id="UP000054558">
    <property type="component" value="Unassembled WGS sequence"/>
</dbReference>
<keyword evidence="3" id="KW-1185">Reference proteome</keyword>
<reference evidence="2 3" key="1">
    <citation type="journal article" date="2014" name="Nat. Commun.">
        <title>Klebsormidium flaccidum genome reveals primary factors for plant terrestrial adaptation.</title>
        <authorList>
            <person name="Hori K."/>
            <person name="Maruyama F."/>
            <person name="Fujisawa T."/>
            <person name="Togashi T."/>
            <person name="Yamamoto N."/>
            <person name="Seo M."/>
            <person name="Sato S."/>
            <person name="Yamada T."/>
            <person name="Mori H."/>
            <person name="Tajima N."/>
            <person name="Moriyama T."/>
            <person name="Ikeuchi M."/>
            <person name="Watanabe M."/>
            <person name="Wada H."/>
            <person name="Kobayashi K."/>
            <person name="Saito M."/>
            <person name="Masuda T."/>
            <person name="Sasaki-Sekimoto Y."/>
            <person name="Mashiguchi K."/>
            <person name="Awai K."/>
            <person name="Shimojima M."/>
            <person name="Masuda S."/>
            <person name="Iwai M."/>
            <person name="Nobusawa T."/>
            <person name="Narise T."/>
            <person name="Kondo S."/>
            <person name="Saito H."/>
            <person name="Sato R."/>
            <person name="Murakawa M."/>
            <person name="Ihara Y."/>
            <person name="Oshima-Yamada Y."/>
            <person name="Ohtaka K."/>
            <person name="Satoh M."/>
            <person name="Sonobe K."/>
            <person name="Ishii M."/>
            <person name="Ohtani R."/>
            <person name="Kanamori-Sato M."/>
            <person name="Honoki R."/>
            <person name="Miyazaki D."/>
            <person name="Mochizuki H."/>
            <person name="Umetsu J."/>
            <person name="Higashi K."/>
            <person name="Shibata D."/>
            <person name="Kamiya Y."/>
            <person name="Sato N."/>
            <person name="Nakamura Y."/>
            <person name="Tabata S."/>
            <person name="Ida S."/>
            <person name="Kurokawa K."/>
            <person name="Ohta H."/>
        </authorList>
    </citation>
    <scope>NUCLEOTIDE SEQUENCE [LARGE SCALE GENOMIC DNA]</scope>
    <source>
        <strain evidence="2 3">NIES-2285</strain>
    </source>
</reference>
<sequence>MGLSCSSLGAGAKSDVISPEDLHKKNVPISCQGASAEPKAEKTAAVDLKPTPSVVISWVLDDVFRNTWELSREEGEMREVQLEAHANRLWSCWEMHGDEFAMAFAEELMARVEFIMCSDSQLREVAPFLVGLFGACTSGPSLHITRGSQELWPFVLEEIRRKNERLAHGAEWAAPETTDWRYKISNFLFYLKYHLMQFSEGEQSTEASSDLRKAIDKVTSELRMEQKKAQQEQADRKAEAKRLAKEAELKAKREQFKAKRQRFKDCLKRAPWDKEEVAGEEKADPDLHITRGSHELWPIVFEELRRKHKQLARGAEWMAPETTSWRENALEPFLRYMESALPNRYEEVPSRLRNTVEKLTAELSTEQTRVREARYKAEREAQDAQYKAKLEQFKASVKKAPWDNGALAGEEKA</sequence>
<proteinExistence type="predicted"/>